<name>E9J8C6_SOLIN</name>
<keyword evidence="1" id="KW-0472">Membrane</keyword>
<feature type="transmembrane region" description="Helical" evidence="1">
    <location>
        <begin position="62"/>
        <end position="82"/>
    </location>
</feature>
<feature type="non-terminal residue" evidence="2">
    <location>
        <position position="92"/>
    </location>
</feature>
<reference evidence="2" key="1">
    <citation type="journal article" date="2011" name="Proc. Natl. Acad. Sci. U.S.A.">
        <title>The genome of the fire ant Solenopsis invicta.</title>
        <authorList>
            <person name="Wurm Y."/>
            <person name="Wang J."/>
            <person name="Riba-Grognuz O."/>
            <person name="Corona M."/>
            <person name="Nygaard S."/>
            <person name="Hunt B.G."/>
            <person name="Ingram K.K."/>
            <person name="Falquet L."/>
            <person name="Nipitwattanaphon M."/>
            <person name="Gotzek D."/>
            <person name="Dijkstra M.B."/>
            <person name="Oettler J."/>
            <person name="Comtesse F."/>
            <person name="Shih C.J."/>
            <person name="Wu W.J."/>
            <person name="Yang C.C."/>
            <person name="Thomas J."/>
            <person name="Beaudoing E."/>
            <person name="Pradervand S."/>
            <person name="Flegel V."/>
            <person name="Cook E.D."/>
            <person name="Fabbretti R."/>
            <person name="Stockinger H."/>
            <person name="Long L."/>
            <person name="Farmerie W.G."/>
            <person name="Oakey J."/>
            <person name="Boomsma J.J."/>
            <person name="Pamilo P."/>
            <person name="Yi S.V."/>
            <person name="Heinze J."/>
            <person name="Goodisman M.A."/>
            <person name="Farinelli L."/>
            <person name="Harshman K."/>
            <person name="Hulo N."/>
            <person name="Cerutti L."/>
            <person name="Xenarios I."/>
            <person name="Shoemaker D."/>
            <person name="Keller L."/>
        </authorList>
    </citation>
    <scope>NUCLEOTIDE SEQUENCE [LARGE SCALE GENOMIC DNA]</scope>
</reference>
<protein>
    <submittedName>
        <fullName evidence="2">Uncharacterized protein</fullName>
    </submittedName>
</protein>
<keyword evidence="1" id="KW-1133">Transmembrane helix</keyword>
<dbReference type="AlphaFoldDB" id="E9J8C6"/>
<accession>E9J8C6</accession>
<dbReference type="EMBL" id="GL768974">
    <property type="protein sequence ID" value="EFZ10927.1"/>
    <property type="molecule type" value="Genomic_DNA"/>
</dbReference>
<sequence length="92" mass="10189">MGTGATFVIVESETVLRGDISKCDCRSIGADAEKYRYVRRFYPCASVHALFPRGHRPEVPPGFLLMTIAFVPTALGTLAVRFPTPQRASPYR</sequence>
<dbReference type="HOGENOM" id="CLU_2416066_0_0_1"/>
<proteinExistence type="predicted"/>
<organism>
    <name type="scientific">Solenopsis invicta</name>
    <name type="common">Red imported fire ant</name>
    <name type="synonym">Solenopsis wagneri</name>
    <dbReference type="NCBI Taxonomy" id="13686"/>
    <lineage>
        <taxon>Eukaryota</taxon>
        <taxon>Metazoa</taxon>
        <taxon>Ecdysozoa</taxon>
        <taxon>Arthropoda</taxon>
        <taxon>Hexapoda</taxon>
        <taxon>Insecta</taxon>
        <taxon>Pterygota</taxon>
        <taxon>Neoptera</taxon>
        <taxon>Endopterygota</taxon>
        <taxon>Hymenoptera</taxon>
        <taxon>Apocrita</taxon>
        <taxon>Aculeata</taxon>
        <taxon>Formicoidea</taxon>
        <taxon>Formicidae</taxon>
        <taxon>Myrmicinae</taxon>
        <taxon>Solenopsis</taxon>
    </lineage>
</organism>
<keyword evidence="1" id="KW-0812">Transmembrane</keyword>
<evidence type="ECO:0000313" key="2">
    <source>
        <dbReference type="EMBL" id="EFZ10927.1"/>
    </source>
</evidence>
<gene>
    <name evidence="2" type="ORF">SINV_07699</name>
</gene>
<evidence type="ECO:0000256" key="1">
    <source>
        <dbReference type="SAM" id="Phobius"/>
    </source>
</evidence>